<organism evidence="1 2">
    <name type="scientific">Photobacterium aquae</name>
    <dbReference type="NCBI Taxonomy" id="1195763"/>
    <lineage>
        <taxon>Bacteria</taxon>
        <taxon>Pseudomonadati</taxon>
        <taxon>Pseudomonadota</taxon>
        <taxon>Gammaproteobacteria</taxon>
        <taxon>Vibrionales</taxon>
        <taxon>Vibrionaceae</taxon>
        <taxon>Photobacterium</taxon>
    </lineage>
</organism>
<reference evidence="1 2" key="1">
    <citation type="submission" date="2015-05" db="EMBL/GenBank/DDBJ databases">
        <title>Photobacterium galathea sp. nov.</title>
        <authorList>
            <person name="Machado H."/>
            <person name="Gram L."/>
        </authorList>
    </citation>
    <scope>NUCLEOTIDE SEQUENCE [LARGE SCALE GENOMIC DNA]</scope>
    <source>
        <strain evidence="1 2">CGMCC 1.12159</strain>
    </source>
</reference>
<dbReference type="PATRIC" id="fig|1195763.3.peg.4112"/>
<dbReference type="EMBL" id="LDOT01000033">
    <property type="protein sequence ID" value="KLV03442.1"/>
    <property type="molecule type" value="Genomic_DNA"/>
</dbReference>
<evidence type="ECO:0000313" key="2">
    <source>
        <dbReference type="Proteomes" id="UP000036097"/>
    </source>
</evidence>
<dbReference type="Proteomes" id="UP000036097">
    <property type="component" value="Unassembled WGS sequence"/>
</dbReference>
<keyword evidence="2" id="KW-1185">Reference proteome</keyword>
<name>A0A0J1JMR9_9GAMM</name>
<evidence type="ECO:0000313" key="1">
    <source>
        <dbReference type="EMBL" id="KLV03442.1"/>
    </source>
</evidence>
<proteinExistence type="predicted"/>
<accession>A0A0J1JMR9</accession>
<dbReference type="RefSeq" id="WP_047880536.1">
    <property type="nucleotide sequence ID" value="NZ_LDOT01000033.1"/>
</dbReference>
<dbReference type="AlphaFoldDB" id="A0A0J1JMR9"/>
<dbReference type="OrthoDB" id="9970810at2"/>
<protein>
    <submittedName>
        <fullName evidence="1">Uncharacterized protein</fullName>
    </submittedName>
</protein>
<gene>
    <name evidence="1" type="ORF">ABT56_19230</name>
</gene>
<comment type="caution">
    <text evidence="1">The sequence shown here is derived from an EMBL/GenBank/DDBJ whole genome shotgun (WGS) entry which is preliminary data.</text>
</comment>
<sequence length="148" mass="16547">MNISEVEVQKVVKALELPEGYSILQLGIGYQYEYAPKGVRYSAPYPELGNKLWLAIQFEMQQVLCAVDESNPQPWVQELIEGNLRDLIVGVMTAITSKYDVTLGICVPAASLIIKNRIGVLCSTELSKPEKSVKDLLQEMKLKFGDKK</sequence>